<comment type="caution">
    <text evidence="2">The sequence shown here is derived from an EMBL/GenBank/DDBJ whole genome shotgun (WGS) entry which is preliminary data.</text>
</comment>
<evidence type="ECO:0000256" key="1">
    <source>
        <dbReference type="SAM" id="SignalP"/>
    </source>
</evidence>
<reference evidence="2 3" key="1">
    <citation type="submission" date="2023-01" db="EMBL/GenBank/DDBJ databases">
        <title>Thalassococcus onchidii sp. nov., isolated from a marine invertebrate from the South China Sea.</title>
        <authorList>
            <person name="Xu S."/>
            <person name="Liu Z."/>
            <person name="Xu Y."/>
        </authorList>
    </citation>
    <scope>NUCLEOTIDE SEQUENCE [LARGE SCALE GENOMIC DNA]</scope>
    <source>
        <strain evidence="2 3">KCTC 32084</strain>
    </source>
</reference>
<organism evidence="2 3">
    <name type="scientific">Thalassococcus lentus</name>
    <dbReference type="NCBI Taxonomy" id="1210524"/>
    <lineage>
        <taxon>Bacteria</taxon>
        <taxon>Pseudomonadati</taxon>
        <taxon>Pseudomonadota</taxon>
        <taxon>Alphaproteobacteria</taxon>
        <taxon>Rhodobacterales</taxon>
        <taxon>Roseobacteraceae</taxon>
        <taxon>Thalassococcus</taxon>
    </lineage>
</organism>
<dbReference type="EMBL" id="JAQIOY010000001">
    <property type="protein sequence ID" value="MDA7423509.1"/>
    <property type="molecule type" value="Genomic_DNA"/>
</dbReference>
<dbReference type="Proteomes" id="UP001210720">
    <property type="component" value="Unassembled WGS sequence"/>
</dbReference>
<name>A0ABT4XNJ1_9RHOB</name>
<sequence length="185" mass="20121">MTRSSKMRFLILALSLAFSASVAAADISWKADRMAAGSVMVMKDSAGAITHVKRGQSGDLHVFDTFNGQGRNAAYIGSYHTNARGEVTALIAADGAVTRFAPHRCTRTVGKCSYTVIHSDGFQEQRTRITEETRNGLRYQEFGLDGLIAEGALELDEIGAAKSGWKKQRGQGRKVRSKRVLIALK</sequence>
<dbReference type="RefSeq" id="WP_271430857.1">
    <property type="nucleotide sequence ID" value="NZ_JAQIOY010000001.1"/>
</dbReference>
<feature type="chain" id="PRO_5046154525" evidence="1">
    <location>
        <begin position="25"/>
        <end position="185"/>
    </location>
</feature>
<protein>
    <submittedName>
        <fullName evidence="2">Uncharacterized protein</fullName>
    </submittedName>
</protein>
<gene>
    <name evidence="2" type="ORF">PFY00_02100</name>
</gene>
<keyword evidence="3" id="KW-1185">Reference proteome</keyword>
<keyword evidence="1" id="KW-0732">Signal</keyword>
<feature type="signal peptide" evidence="1">
    <location>
        <begin position="1"/>
        <end position="24"/>
    </location>
</feature>
<evidence type="ECO:0000313" key="2">
    <source>
        <dbReference type="EMBL" id="MDA7423509.1"/>
    </source>
</evidence>
<proteinExistence type="predicted"/>
<accession>A0ABT4XNJ1</accession>
<evidence type="ECO:0000313" key="3">
    <source>
        <dbReference type="Proteomes" id="UP001210720"/>
    </source>
</evidence>